<dbReference type="PANTHER" id="PTHR42850:SF2">
    <property type="entry name" value="BLL5683 PROTEIN"/>
    <property type="match status" value="1"/>
</dbReference>
<protein>
    <submittedName>
        <fullName evidence="3">Metallophosphoesterase family protein</fullName>
    </submittedName>
</protein>
<dbReference type="CDD" id="cd00838">
    <property type="entry name" value="MPP_superfamily"/>
    <property type="match status" value="1"/>
</dbReference>
<dbReference type="InterPro" id="IPR011152">
    <property type="entry name" value="Pesterase_MJ0912"/>
</dbReference>
<feature type="domain" description="Calcineurin-like phosphoesterase" evidence="2">
    <location>
        <begin position="1"/>
        <end position="204"/>
    </location>
</feature>
<accession>A0ABT7NRW1</accession>
<dbReference type="Gene3D" id="3.60.21.10">
    <property type="match status" value="1"/>
</dbReference>
<dbReference type="Proteomes" id="UP001170954">
    <property type="component" value="Unassembled WGS sequence"/>
</dbReference>
<name>A0ABT7NRW1_9SPHI</name>
<evidence type="ECO:0000313" key="3">
    <source>
        <dbReference type="EMBL" id="MDM1049989.1"/>
    </source>
</evidence>
<dbReference type="InterPro" id="IPR024654">
    <property type="entry name" value="Calcineurin-like_PHP_lpxH"/>
</dbReference>
<dbReference type="PIRSF" id="PIRSF000883">
    <property type="entry name" value="Pesterase_MJ0912"/>
    <property type="match status" value="1"/>
</dbReference>
<organism evidence="3 4">
    <name type="scientific">Sphingobacterium hotanense</name>
    <dbReference type="NCBI Taxonomy" id="649196"/>
    <lineage>
        <taxon>Bacteria</taxon>
        <taxon>Pseudomonadati</taxon>
        <taxon>Bacteroidota</taxon>
        <taxon>Sphingobacteriia</taxon>
        <taxon>Sphingobacteriales</taxon>
        <taxon>Sphingobacteriaceae</taxon>
        <taxon>Sphingobacterium</taxon>
    </lineage>
</organism>
<evidence type="ECO:0000259" key="2">
    <source>
        <dbReference type="Pfam" id="PF12850"/>
    </source>
</evidence>
<dbReference type="PANTHER" id="PTHR42850">
    <property type="entry name" value="METALLOPHOSPHOESTERASE"/>
    <property type="match status" value="1"/>
</dbReference>
<dbReference type="SUPFAM" id="SSF56300">
    <property type="entry name" value="Metallo-dependent phosphatases"/>
    <property type="match status" value="1"/>
</dbReference>
<dbReference type="InterPro" id="IPR029052">
    <property type="entry name" value="Metallo-depent_PP-like"/>
</dbReference>
<proteinExistence type="inferred from homology"/>
<evidence type="ECO:0000256" key="1">
    <source>
        <dbReference type="ARBA" id="ARBA00008950"/>
    </source>
</evidence>
<gene>
    <name evidence="3" type="ORF">HX018_17255</name>
</gene>
<dbReference type="Pfam" id="PF12850">
    <property type="entry name" value="Metallophos_2"/>
    <property type="match status" value="1"/>
</dbReference>
<comment type="similarity">
    <text evidence="1">Belongs to the metallophosphoesterase superfamily. YfcE family.</text>
</comment>
<reference evidence="3" key="2">
    <citation type="journal article" date="2022" name="Sci. Total Environ.">
        <title>Prevalence, transmission, and molecular epidemiology of tet(X)-positive bacteria among humans, animals, and environmental niches in China: An epidemiological, and genomic-based study.</title>
        <authorList>
            <person name="Dong N."/>
            <person name="Zeng Y."/>
            <person name="Cai C."/>
            <person name="Sun C."/>
            <person name="Lu J."/>
            <person name="Liu C."/>
            <person name="Zhou H."/>
            <person name="Sun Q."/>
            <person name="Shu L."/>
            <person name="Wang H."/>
            <person name="Wang Y."/>
            <person name="Wang S."/>
            <person name="Wu C."/>
            <person name="Chan E.W."/>
            <person name="Chen G."/>
            <person name="Shen Z."/>
            <person name="Chen S."/>
            <person name="Zhang R."/>
        </authorList>
    </citation>
    <scope>NUCLEOTIDE SEQUENCE</scope>
    <source>
        <strain evidence="3">R1692</strain>
    </source>
</reference>
<comment type="caution">
    <text evidence="3">The sequence shown here is derived from an EMBL/GenBank/DDBJ whole genome shotgun (WGS) entry which is preliminary data.</text>
</comment>
<dbReference type="InterPro" id="IPR050126">
    <property type="entry name" value="Ap4A_hydrolase"/>
</dbReference>
<keyword evidence="4" id="KW-1185">Reference proteome</keyword>
<reference evidence="3" key="1">
    <citation type="submission" date="2020-06" db="EMBL/GenBank/DDBJ databases">
        <authorList>
            <person name="Dong N."/>
        </authorList>
    </citation>
    <scope>NUCLEOTIDE SEQUENCE</scope>
    <source>
        <strain evidence="3">R1692</strain>
    </source>
</reference>
<sequence length="241" mass="27414">MRIAIISDIHGNLPALINVLDDIQAREIQQVYCLGDLTDFAPWPNECIHLIKTLNIPCIQGNHDQWIAEDSAIVSLAHHSPEEARAREIAINHSKAIVSGDNKIFLGELPFQIRLDYRIGNKHWQILLVHAHPDSNNQHLYEDEPDETFALLLEREQADALIMGHTHYSFIKAIGSKWAINCGSVGRSKETNRDACYLIIEICKDRIVPEIIQLDFNNSSVRNAIKNSDIPDFYADFWDAK</sequence>
<evidence type="ECO:0000313" key="4">
    <source>
        <dbReference type="Proteomes" id="UP001170954"/>
    </source>
</evidence>
<dbReference type="RefSeq" id="WP_286652177.1">
    <property type="nucleotide sequence ID" value="NZ_JACAGK010000065.1"/>
</dbReference>
<dbReference type="EMBL" id="JACAGK010000065">
    <property type="protein sequence ID" value="MDM1049989.1"/>
    <property type="molecule type" value="Genomic_DNA"/>
</dbReference>